<sequence>MRADSNDPADDHRAAGTGEAGDEHEPDVTALASLLASSERVVALTGAGVSVPSGIPDFRSPESGLWNTVDPMDVATIDAFHRNTKGFWDFYRPRLDMVRQKRPNPAHEALVELERRGRCDAVITQNIDGLHQAAGSTGVVEVHGSIGTSSCTGCGATWTLDETASLFGEHGIATCTSCSGKVKPDVVLFGELLPAAAMERARDLAARADLLLCVGSSLEVYPVAELPALTRDSGGRIAVVTQGPTPYDEVADVRVTGNVATALPAAVAEL</sequence>
<evidence type="ECO:0000256" key="4">
    <source>
        <dbReference type="PROSITE-ProRule" id="PRU00236"/>
    </source>
</evidence>
<protein>
    <recommendedName>
        <fullName evidence="1">protein acetyllysine N-acetyltransferase</fullName>
        <ecNumber evidence="1">2.3.1.286</ecNumber>
    </recommendedName>
</protein>
<name>A0A238X0H7_9PSEU</name>
<dbReference type="PANTHER" id="PTHR11085">
    <property type="entry name" value="NAD-DEPENDENT PROTEIN DEACYLASE SIRTUIN-5, MITOCHONDRIAL-RELATED"/>
    <property type="match status" value="1"/>
</dbReference>
<dbReference type="InterPro" id="IPR050134">
    <property type="entry name" value="NAD-dep_sirtuin_deacylases"/>
</dbReference>
<keyword evidence="2" id="KW-0808">Transferase</keyword>
<feature type="binding site" evidence="4">
    <location>
        <position position="178"/>
    </location>
    <ligand>
        <name>Zn(2+)</name>
        <dbReference type="ChEBI" id="CHEBI:29105"/>
    </ligand>
</feature>
<accession>A0A238X0H7</accession>
<organism evidence="7 8">
    <name type="scientific">Haloechinothrix alba</name>
    <dbReference type="NCBI Taxonomy" id="664784"/>
    <lineage>
        <taxon>Bacteria</taxon>
        <taxon>Bacillati</taxon>
        <taxon>Actinomycetota</taxon>
        <taxon>Actinomycetes</taxon>
        <taxon>Pseudonocardiales</taxon>
        <taxon>Pseudonocardiaceae</taxon>
        <taxon>Haloechinothrix</taxon>
    </lineage>
</organism>
<reference evidence="7 8" key="1">
    <citation type="submission" date="2017-06" db="EMBL/GenBank/DDBJ databases">
        <authorList>
            <person name="Kim H.J."/>
            <person name="Triplett B.A."/>
        </authorList>
    </citation>
    <scope>NUCLEOTIDE SEQUENCE [LARGE SCALE GENOMIC DNA]</scope>
    <source>
        <strain evidence="7 8">DSM 45207</strain>
    </source>
</reference>
<feature type="compositionally biased region" description="Basic and acidic residues" evidence="5">
    <location>
        <begin position="1"/>
        <end position="14"/>
    </location>
</feature>
<feature type="region of interest" description="Disordered" evidence="5">
    <location>
        <begin position="1"/>
        <end position="25"/>
    </location>
</feature>
<dbReference type="Pfam" id="PF02146">
    <property type="entry name" value="SIR2"/>
    <property type="match status" value="1"/>
</dbReference>
<keyword evidence="8" id="KW-1185">Reference proteome</keyword>
<evidence type="ECO:0000256" key="5">
    <source>
        <dbReference type="SAM" id="MobiDB-lite"/>
    </source>
</evidence>
<gene>
    <name evidence="7" type="ORF">SAMN06265360_108153</name>
</gene>
<dbReference type="InterPro" id="IPR026590">
    <property type="entry name" value="Ssirtuin_cat_dom"/>
</dbReference>
<dbReference type="GO" id="GO:0017136">
    <property type="term" value="F:histone deacetylase activity, NAD-dependent"/>
    <property type="evidence" value="ECO:0007669"/>
    <property type="project" value="TreeGrafter"/>
</dbReference>
<dbReference type="InterPro" id="IPR029035">
    <property type="entry name" value="DHS-like_NAD/FAD-binding_dom"/>
</dbReference>
<dbReference type="GO" id="GO:0070403">
    <property type="term" value="F:NAD+ binding"/>
    <property type="evidence" value="ECO:0007669"/>
    <property type="project" value="InterPro"/>
</dbReference>
<dbReference type="InterPro" id="IPR026591">
    <property type="entry name" value="Sirtuin_cat_small_dom_sf"/>
</dbReference>
<dbReference type="EMBL" id="FZNW01000008">
    <property type="protein sequence ID" value="SNR52327.1"/>
    <property type="molecule type" value="Genomic_DNA"/>
</dbReference>
<keyword evidence="3" id="KW-0520">NAD</keyword>
<dbReference type="EC" id="2.3.1.286" evidence="1"/>
<evidence type="ECO:0000256" key="3">
    <source>
        <dbReference type="ARBA" id="ARBA00023027"/>
    </source>
</evidence>
<dbReference type="GO" id="GO:0046872">
    <property type="term" value="F:metal ion binding"/>
    <property type="evidence" value="ECO:0007669"/>
    <property type="project" value="UniProtKB-KW"/>
</dbReference>
<feature type="active site" description="Proton acceptor" evidence="4">
    <location>
        <position position="143"/>
    </location>
</feature>
<evidence type="ECO:0000313" key="8">
    <source>
        <dbReference type="Proteomes" id="UP000198348"/>
    </source>
</evidence>
<dbReference type="OrthoDB" id="9800582at2"/>
<feature type="domain" description="Deacetylase sirtuin-type" evidence="6">
    <location>
        <begin position="21"/>
        <end position="270"/>
    </location>
</feature>
<proteinExistence type="predicted"/>
<feature type="binding site" evidence="4">
    <location>
        <position position="154"/>
    </location>
    <ligand>
        <name>Zn(2+)</name>
        <dbReference type="ChEBI" id="CHEBI:29105"/>
    </ligand>
</feature>
<dbReference type="InterPro" id="IPR003000">
    <property type="entry name" value="Sirtuin"/>
</dbReference>
<dbReference type="PANTHER" id="PTHR11085:SF10">
    <property type="entry name" value="NAD-DEPENDENT PROTEIN DEACYLASE SIRTUIN-5, MITOCHONDRIAL-RELATED"/>
    <property type="match status" value="1"/>
</dbReference>
<evidence type="ECO:0000256" key="1">
    <source>
        <dbReference type="ARBA" id="ARBA00012928"/>
    </source>
</evidence>
<evidence type="ECO:0000313" key="7">
    <source>
        <dbReference type="EMBL" id="SNR52327.1"/>
    </source>
</evidence>
<evidence type="ECO:0000256" key="2">
    <source>
        <dbReference type="ARBA" id="ARBA00022679"/>
    </source>
</evidence>
<dbReference type="Gene3D" id="3.30.1600.10">
    <property type="entry name" value="SIR2/SIRT2 'Small Domain"/>
    <property type="match status" value="1"/>
</dbReference>
<evidence type="ECO:0000259" key="6">
    <source>
        <dbReference type="PROSITE" id="PS50305"/>
    </source>
</evidence>
<feature type="binding site" evidence="4">
    <location>
        <position position="151"/>
    </location>
    <ligand>
        <name>Zn(2+)</name>
        <dbReference type="ChEBI" id="CHEBI:29105"/>
    </ligand>
</feature>
<feature type="binding site" evidence="4">
    <location>
        <position position="175"/>
    </location>
    <ligand>
        <name>Zn(2+)</name>
        <dbReference type="ChEBI" id="CHEBI:29105"/>
    </ligand>
</feature>
<dbReference type="CDD" id="cd01407">
    <property type="entry name" value="SIR2-fam"/>
    <property type="match status" value="1"/>
</dbReference>
<dbReference type="AlphaFoldDB" id="A0A238X0H7"/>
<dbReference type="Proteomes" id="UP000198348">
    <property type="component" value="Unassembled WGS sequence"/>
</dbReference>
<dbReference type="Gene3D" id="3.40.50.1220">
    <property type="entry name" value="TPP-binding domain"/>
    <property type="match status" value="1"/>
</dbReference>
<keyword evidence="4" id="KW-0862">Zinc</keyword>
<dbReference type="SUPFAM" id="SSF52467">
    <property type="entry name" value="DHS-like NAD/FAD-binding domain"/>
    <property type="match status" value="1"/>
</dbReference>
<dbReference type="NCBIfam" id="NF001753">
    <property type="entry name" value="PRK00481.1-3"/>
    <property type="match status" value="1"/>
</dbReference>
<dbReference type="PROSITE" id="PS50305">
    <property type="entry name" value="SIRTUIN"/>
    <property type="match status" value="1"/>
</dbReference>
<keyword evidence="4" id="KW-0479">Metal-binding</keyword>